<dbReference type="AlphaFoldDB" id="A0A6C0IKG3"/>
<keyword evidence="1" id="KW-0812">Transmembrane</keyword>
<evidence type="ECO:0000256" key="1">
    <source>
        <dbReference type="SAM" id="Phobius"/>
    </source>
</evidence>
<dbReference type="EMBL" id="MN740207">
    <property type="protein sequence ID" value="QHT93319.1"/>
    <property type="molecule type" value="Genomic_DNA"/>
</dbReference>
<protein>
    <recommendedName>
        <fullName evidence="3">Glycylpeptide N-tetradecanoyltransferase</fullName>
    </recommendedName>
</protein>
<evidence type="ECO:0000313" key="2">
    <source>
        <dbReference type="EMBL" id="QHT93319.1"/>
    </source>
</evidence>
<organism evidence="2">
    <name type="scientific">viral metagenome</name>
    <dbReference type="NCBI Taxonomy" id="1070528"/>
    <lineage>
        <taxon>unclassified sequences</taxon>
        <taxon>metagenomes</taxon>
        <taxon>organismal metagenomes</taxon>
    </lineage>
</organism>
<evidence type="ECO:0008006" key="3">
    <source>
        <dbReference type="Google" id="ProtNLM"/>
    </source>
</evidence>
<dbReference type="Gene3D" id="3.40.630.30">
    <property type="match status" value="1"/>
</dbReference>
<accession>A0A6C0IKG3</accession>
<sequence>MIIIYTFVAVIFIILAFTVFIKIKFPFWSSQPVFHIYDLKYYLSPCGIINEAIPEKTKYYDTTIDVKKIQYTTATRLENQVIPFIQTHYLKTSEASFSPKKENILPYFSGHNSPCHLSTWTTSSPLIHSSGKVTVDNNVSACMTTRPVYGEIYDNNGTVIAPKFEINYVDYLCVSSEKRRQGIAPKIIYTHNYSIQCEKHRVPVSLFKREDEVTGIIPLCLYQCVCFDMEAWTTLPDIPANNGTIVNCEYRNYYLVEDFIKQNKTRFNACITPSLGNMMSLIKSENIYVYMLLDTTEQIKSVYFFRNTCMEYDDGGNNLSLFASIQSDTKLDLFVYTCKLVITKIIKSYGKQCKYKYLSIENISDNVQITSELEKKTPPISSGPMAYFFYNFAYHRLEENKVLIIN</sequence>
<name>A0A6C0IKG3_9ZZZZ</name>
<feature type="transmembrane region" description="Helical" evidence="1">
    <location>
        <begin position="7"/>
        <end position="28"/>
    </location>
</feature>
<keyword evidence="1" id="KW-0472">Membrane</keyword>
<reference evidence="2" key="1">
    <citation type="journal article" date="2020" name="Nature">
        <title>Giant virus diversity and host interactions through global metagenomics.</title>
        <authorList>
            <person name="Schulz F."/>
            <person name="Roux S."/>
            <person name="Paez-Espino D."/>
            <person name="Jungbluth S."/>
            <person name="Walsh D.A."/>
            <person name="Denef V.J."/>
            <person name="McMahon K.D."/>
            <person name="Konstantinidis K.T."/>
            <person name="Eloe-Fadrosh E.A."/>
            <person name="Kyrpides N.C."/>
            <person name="Woyke T."/>
        </authorList>
    </citation>
    <scope>NUCLEOTIDE SEQUENCE</scope>
    <source>
        <strain evidence="2">GVMAG-M-3300024252-29</strain>
    </source>
</reference>
<keyword evidence="1" id="KW-1133">Transmembrane helix</keyword>
<proteinExistence type="predicted"/>